<feature type="domain" description="CN hydrolase" evidence="13">
    <location>
        <begin position="5"/>
        <end position="275"/>
    </location>
</feature>
<evidence type="ECO:0000256" key="10">
    <source>
        <dbReference type="ARBA" id="ARBA00052340"/>
    </source>
</evidence>
<dbReference type="InterPro" id="IPR014729">
    <property type="entry name" value="Rossmann-like_a/b/a_fold"/>
</dbReference>
<evidence type="ECO:0000313" key="14">
    <source>
        <dbReference type="EMBL" id="NBJ61368.1"/>
    </source>
</evidence>
<dbReference type="Gene3D" id="3.40.50.620">
    <property type="entry name" value="HUPs"/>
    <property type="match status" value="1"/>
</dbReference>
<dbReference type="CDD" id="cd00553">
    <property type="entry name" value="NAD_synthase"/>
    <property type="match status" value="1"/>
</dbReference>
<evidence type="ECO:0000256" key="3">
    <source>
        <dbReference type="ARBA" id="ARBA00012743"/>
    </source>
</evidence>
<dbReference type="UniPathway" id="UPA00253">
    <property type="reaction ID" value="UER00334"/>
</dbReference>
<dbReference type="Gene3D" id="3.60.110.10">
    <property type="entry name" value="Carbon-nitrogen hydrolase"/>
    <property type="match status" value="1"/>
</dbReference>
<name>A0A6B2EHG7_9DIPT</name>
<dbReference type="SUPFAM" id="SSF56317">
    <property type="entry name" value="Carbon-nitrogen hydrolase"/>
    <property type="match status" value="1"/>
</dbReference>
<dbReference type="EMBL" id="GIFK01003665">
    <property type="protein sequence ID" value="NBJ61368.1"/>
    <property type="molecule type" value="Transcribed_RNA"/>
</dbReference>
<evidence type="ECO:0000256" key="2">
    <source>
        <dbReference type="ARBA" id="ARBA00007145"/>
    </source>
</evidence>
<evidence type="ECO:0000256" key="12">
    <source>
        <dbReference type="SAM" id="MobiDB-lite"/>
    </source>
</evidence>
<dbReference type="FunFam" id="3.40.50.620:FF:000036">
    <property type="entry name" value="Glutamine-dependent NAD(+) synthetase"/>
    <property type="match status" value="1"/>
</dbReference>
<accession>A0A6B2EHG7</accession>
<feature type="compositionally biased region" description="Polar residues" evidence="12">
    <location>
        <begin position="702"/>
        <end position="721"/>
    </location>
</feature>
<dbReference type="GO" id="GO:0004359">
    <property type="term" value="F:glutaminase activity"/>
    <property type="evidence" value="ECO:0007669"/>
    <property type="project" value="InterPro"/>
</dbReference>
<evidence type="ECO:0000256" key="6">
    <source>
        <dbReference type="ARBA" id="ARBA00022741"/>
    </source>
</evidence>
<dbReference type="PIRSF" id="PIRSF006630">
    <property type="entry name" value="NADS_GAT"/>
    <property type="match status" value="1"/>
</dbReference>
<keyword evidence="6 11" id="KW-0547">Nucleotide-binding</keyword>
<evidence type="ECO:0000256" key="1">
    <source>
        <dbReference type="ARBA" id="ARBA00005188"/>
    </source>
</evidence>
<dbReference type="EC" id="6.3.5.1" evidence="3 11"/>
<dbReference type="GO" id="GO:0003952">
    <property type="term" value="F:NAD+ synthase (glutamine-hydrolyzing) activity"/>
    <property type="evidence" value="ECO:0007669"/>
    <property type="project" value="UniProtKB-UniRule"/>
</dbReference>
<evidence type="ECO:0000256" key="7">
    <source>
        <dbReference type="ARBA" id="ARBA00022840"/>
    </source>
</evidence>
<reference evidence="14" key="1">
    <citation type="submission" date="2019-10" db="EMBL/GenBank/DDBJ databases">
        <title>Short sand fly seasons in Tbilisi, Georgia, hinder development of host immunity to saliva of the visceral leishmaniasis vector Phlebotomus kandelakii.</title>
        <authorList>
            <person name="Oliveira F."/>
            <person name="Giorgobiani E."/>
            <person name="Guimaraes-Costa A.B."/>
            <person name="Abdeladhim M."/>
            <person name="Oristian J."/>
            <person name="Tskhvaradze L."/>
            <person name="Tsertsvadze N."/>
            <person name="Zakalashvili M."/>
            <person name="Valenzuela J.G."/>
            <person name="Kamhawi S."/>
        </authorList>
    </citation>
    <scope>NUCLEOTIDE SEQUENCE</scope>
    <source>
        <strain evidence="14">Wild-capture in Tbilisi</strain>
        <tissue evidence="14">Salivary glands</tissue>
    </source>
</reference>
<feature type="region of interest" description="Disordered" evidence="12">
    <location>
        <begin position="702"/>
        <end position="766"/>
    </location>
</feature>
<feature type="compositionally biased region" description="Basic and acidic residues" evidence="12">
    <location>
        <begin position="757"/>
        <end position="766"/>
    </location>
</feature>
<dbReference type="PANTHER" id="PTHR23090">
    <property type="entry name" value="NH 3 /GLUTAMINE-DEPENDENT NAD + SYNTHETASE"/>
    <property type="match status" value="1"/>
</dbReference>
<sequence>MGRKVTVAVATLNQWALDFEGNLSRILQSIVEAKEMGATYRTGPELEISGYSCEDHFLEPDTYLHSWEVLLELLSTTITQNILIDVGMPIQHRNVSYNCRVVFFNRKILLIRPKMQNCDDGCYRETRWFSMWKKICTTEDFYLPRMISAVTGQQTVPIGDAVIATKDTCIGYEICEELWNPKSTHIDMSLSGVEIIVNSSGSYMQLRKAYVTTDLIRNATYKAGGAYLFSNLRGCDGQRVYFNGCSAVALNGEVIARGKQFSLQDVEVTVATIDLEDIRSYRMALRSRSILAASAPTYLRINVDFEMSSQNYFSIPASVPIQWKYHSAEEEIALGPACWLWDYLRRSGQGGFFLPLSGGVDSSSTAAIVHSMCRLVVNAIETGDIQVLHDVRKILGDPDYTPDNPHALCNRLLVTCYMGSENSSAETKHRAAVLADQLGCYHLEINIDGAVSALIGVFTFVTGLTPKFRTQGGCPRQNLALQNIQARIRMVLAYLFAQLMLWVRNRPGGLLVLGSANVDESLRGYMTKYDCSSADINPIGGISKADLRKFLNYARSQFNLPVIDEIVSAPPTAELEPLVSGQLAQTDEQDMGMTYAELSEYGRLRKQAYCGPFSMFCKLVATWGNACTPQEVAEKVKHFFRCYAINRHKMTVLTPSYHAESYSPDDNRFDHRPFLYRANWSWQFKAIDEELERVLAHNVQSQNAPSNVDQACDGSQTGKQTISRKSSHRDSKHDSSTSLDNKHRSSHTKLNVNVMGKIRDRSGIPV</sequence>
<feature type="compositionally biased region" description="Basic and acidic residues" evidence="12">
    <location>
        <begin position="728"/>
        <end position="743"/>
    </location>
</feature>
<dbReference type="Pfam" id="PF02540">
    <property type="entry name" value="NAD_synthase"/>
    <property type="match status" value="1"/>
</dbReference>
<dbReference type="InterPro" id="IPR014445">
    <property type="entry name" value="Gln-dep_NAD_synthase"/>
</dbReference>
<dbReference type="AlphaFoldDB" id="A0A6B2EHG7"/>
<organism evidence="14">
    <name type="scientific">Phlebotomus kandelakii</name>
    <dbReference type="NCBI Taxonomy" id="1109342"/>
    <lineage>
        <taxon>Eukaryota</taxon>
        <taxon>Metazoa</taxon>
        <taxon>Ecdysozoa</taxon>
        <taxon>Arthropoda</taxon>
        <taxon>Hexapoda</taxon>
        <taxon>Insecta</taxon>
        <taxon>Pterygota</taxon>
        <taxon>Neoptera</taxon>
        <taxon>Endopterygota</taxon>
        <taxon>Diptera</taxon>
        <taxon>Nematocera</taxon>
        <taxon>Psychodoidea</taxon>
        <taxon>Psychodidae</taxon>
        <taxon>Phlebotomus</taxon>
        <taxon>Larroussius</taxon>
    </lineage>
</organism>
<protein>
    <recommendedName>
        <fullName evidence="4 11">Glutamine-dependent NAD(+) synthetase</fullName>
        <ecNumber evidence="3 11">6.3.5.1</ecNumber>
    </recommendedName>
    <alternativeName>
        <fullName evidence="9 11">NAD(+) synthase [glutamine-hydrolyzing]</fullName>
    </alternativeName>
</protein>
<comment type="pathway">
    <text evidence="1 11">Cofactor biosynthesis; NAD(+) biosynthesis; NAD(+) from deamido-NAD(+) (L-Gln route): step 1/1.</text>
</comment>
<proteinExistence type="inferred from homology"/>
<evidence type="ECO:0000256" key="4">
    <source>
        <dbReference type="ARBA" id="ARBA00017309"/>
    </source>
</evidence>
<dbReference type="InterPro" id="IPR036526">
    <property type="entry name" value="C-N_Hydrolase_sf"/>
</dbReference>
<evidence type="ECO:0000259" key="13">
    <source>
        <dbReference type="PROSITE" id="PS50263"/>
    </source>
</evidence>
<dbReference type="SUPFAM" id="SSF52402">
    <property type="entry name" value="Adenine nucleotide alpha hydrolases-like"/>
    <property type="match status" value="1"/>
</dbReference>
<dbReference type="PROSITE" id="PS50263">
    <property type="entry name" value="CN_HYDROLASE"/>
    <property type="match status" value="1"/>
</dbReference>
<keyword evidence="8 11" id="KW-0520">NAD</keyword>
<comment type="catalytic activity">
    <reaction evidence="10 11">
        <text>deamido-NAD(+) + L-glutamine + ATP + H2O = L-glutamate + AMP + diphosphate + NAD(+) + H(+)</text>
        <dbReference type="Rhea" id="RHEA:24384"/>
        <dbReference type="ChEBI" id="CHEBI:15377"/>
        <dbReference type="ChEBI" id="CHEBI:15378"/>
        <dbReference type="ChEBI" id="CHEBI:29985"/>
        <dbReference type="ChEBI" id="CHEBI:30616"/>
        <dbReference type="ChEBI" id="CHEBI:33019"/>
        <dbReference type="ChEBI" id="CHEBI:57540"/>
        <dbReference type="ChEBI" id="CHEBI:58359"/>
        <dbReference type="ChEBI" id="CHEBI:58437"/>
        <dbReference type="ChEBI" id="CHEBI:456215"/>
        <dbReference type="EC" id="6.3.5.1"/>
    </reaction>
</comment>
<dbReference type="InterPro" id="IPR003694">
    <property type="entry name" value="NAD_synthase"/>
</dbReference>
<dbReference type="GO" id="GO:0005737">
    <property type="term" value="C:cytoplasm"/>
    <property type="evidence" value="ECO:0007669"/>
    <property type="project" value="InterPro"/>
</dbReference>
<dbReference type="NCBIfam" id="TIGR00552">
    <property type="entry name" value="nadE"/>
    <property type="match status" value="1"/>
</dbReference>
<dbReference type="CDD" id="cd07570">
    <property type="entry name" value="GAT_Gln-NAD-synth"/>
    <property type="match status" value="1"/>
</dbReference>
<dbReference type="FunFam" id="3.60.110.10:FF:000003">
    <property type="entry name" value="Glutamine-dependent NAD(+) synthetase"/>
    <property type="match status" value="1"/>
</dbReference>
<dbReference type="GO" id="GO:0009435">
    <property type="term" value="P:NAD+ biosynthetic process"/>
    <property type="evidence" value="ECO:0007669"/>
    <property type="project" value="UniProtKB-UniRule"/>
</dbReference>
<keyword evidence="7 11" id="KW-0067">ATP-binding</keyword>
<dbReference type="HAMAP" id="MF_02090">
    <property type="entry name" value="NadE_glutamine_dep"/>
    <property type="match status" value="1"/>
</dbReference>
<evidence type="ECO:0000256" key="9">
    <source>
        <dbReference type="ARBA" id="ARBA00030681"/>
    </source>
</evidence>
<keyword evidence="5 11" id="KW-0436">Ligase</keyword>
<dbReference type="InterPro" id="IPR003010">
    <property type="entry name" value="C-N_Hydrolase"/>
</dbReference>
<evidence type="ECO:0000256" key="5">
    <source>
        <dbReference type="ARBA" id="ARBA00022598"/>
    </source>
</evidence>
<dbReference type="Pfam" id="PF00795">
    <property type="entry name" value="CN_hydrolase"/>
    <property type="match status" value="1"/>
</dbReference>
<comment type="similarity">
    <text evidence="2 11">In the C-terminal section; belongs to the NAD synthetase family.</text>
</comment>
<dbReference type="GO" id="GO:0005524">
    <property type="term" value="F:ATP binding"/>
    <property type="evidence" value="ECO:0007669"/>
    <property type="project" value="UniProtKB-UniRule"/>
</dbReference>
<dbReference type="InterPro" id="IPR022310">
    <property type="entry name" value="NAD/GMP_synthase"/>
</dbReference>
<evidence type="ECO:0000256" key="11">
    <source>
        <dbReference type="PIRNR" id="PIRNR006630"/>
    </source>
</evidence>
<evidence type="ECO:0000256" key="8">
    <source>
        <dbReference type="ARBA" id="ARBA00023027"/>
    </source>
</evidence>
<dbReference type="PANTHER" id="PTHR23090:SF9">
    <property type="entry name" value="GLUTAMINE-DEPENDENT NAD(+) SYNTHETASE"/>
    <property type="match status" value="1"/>
</dbReference>